<organism evidence="2 3">
    <name type="scientific">Castilleja foliolosa</name>
    <dbReference type="NCBI Taxonomy" id="1961234"/>
    <lineage>
        <taxon>Eukaryota</taxon>
        <taxon>Viridiplantae</taxon>
        <taxon>Streptophyta</taxon>
        <taxon>Embryophyta</taxon>
        <taxon>Tracheophyta</taxon>
        <taxon>Spermatophyta</taxon>
        <taxon>Magnoliopsida</taxon>
        <taxon>eudicotyledons</taxon>
        <taxon>Gunneridae</taxon>
        <taxon>Pentapetalae</taxon>
        <taxon>asterids</taxon>
        <taxon>lamiids</taxon>
        <taxon>Lamiales</taxon>
        <taxon>Orobanchaceae</taxon>
        <taxon>Pedicularideae</taxon>
        <taxon>Castillejinae</taxon>
        <taxon>Castilleja</taxon>
    </lineage>
</organism>
<reference evidence="3" key="1">
    <citation type="journal article" date="2024" name="IScience">
        <title>Strigolactones Initiate the Formation of Haustorium-like Structures in Castilleja.</title>
        <authorList>
            <person name="Buerger M."/>
            <person name="Peterson D."/>
            <person name="Chory J."/>
        </authorList>
    </citation>
    <scope>NUCLEOTIDE SEQUENCE [LARGE SCALE GENOMIC DNA]</scope>
</reference>
<sequence length="144" mass="16584">MVLEMNLGFLCSVLVVLVGWLAGRWKWQLVAARKEEIRRLMMLASEESERAELEAASGYISYGSVLAAEPTMAEELVIGPGLSPGRKLQHGRGARRWWISRLRFSVVVVSRRRFTGGLLYGFRVVGFVWWLSHLRRGVDFLWWF</sequence>
<gene>
    <name evidence="2" type="primary">UBP16_1</name>
    <name evidence="2" type="ORF">CASFOL_018835</name>
</gene>
<keyword evidence="1" id="KW-0812">Transmembrane</keyword>
<keyword evidence="2" id="KW-0378">Hydrolase</keyword>
<keyword evidence="1" id="KW-0472">Membrane</keyword>
<comment type="caution">
    <text evidence="2">The sequence shown here is derived from an EMBL/GenBank/DDBJ whole genome shotgun (WGS) entry which is preliminary data.</text>
</comment>
<dbReference type="Proteomes" id="UP001632038">
    <property type="component" value="Unassembled WGS sequence"/>
</dbReference>
<dbReference type="EMBL" id="JAVIJP010000026">
    <property type="protein sequence ID" value="KAL3636536.1"/>
    <property type="molecule type" value="Genomic_DNA"/>
</dbReference>
<protein>
    <submittedName>
        <fullName evidence="2">Ubiquitin-specific protease</fullName>
        <ecNumber evidence="2">3.4.19.12</ecNumber>
    </submittedName>
</protein>
<evidence type="ECO:0000313" key="3">
    <source>
        <dbReference type="Proteomes" id="UP001632038"/>
    </source>
</evidence>
<keyword evidence="2" id="KW-0645">Protease</keyword>
<name>A0ABD3D6C3_9LAMI</name>
<feature type="transmembrane region" description="Helical" evidence="1">
    <location>
        <begin position="114"/>
        <end position="132"/>
    </location>
</feature>
<dbReference type="AlphaFoldDB" id="A0ABD3D6C3"/>
<evidence type="ECO:0000313" key="2">
    <source>
        <dbReference type="EMBL" id="KAL3636536.1"/>
    </source>
</evidence>
<dbReference type="EC" id="3.4.19.12" evidence="2"/>
<dbReference type="GO" id="GO:0004843">
    <property type="term" value="F:cysteine-type deubiquitinase activity"/>
    <property type="evidence" value="ECO:0007669"/>
    <property type="project" value="UniProtKB-EC"/>
</dbReference>
<accession>A0ABD3D6C3</accession>
<proteinExistence type="predicted"/>
<keyword evidence="3" id="KW-1185">Reference proteome</keyword>
<feature type="transmembrane region" description="Helical" evidence="1">
    <location>
        <begin position="6"/>
        <end position="23"/>
    </location>
</feature>
<dbReference type="GO" id="GO:0006508">
    <property type="term" value="P:proteolysis"/>
    <property type="evidence" value="ECO:0007669"/>
    <property type="project" value="UniProtKB-KW"/>
</dbReference>
<evidence type="ECO:0000256" key="1">
    <source>
        <dbReference type="SAM" id="Phobius"/>
    </source>
</evidence>
<keyword evidence="1" id="KW-1133">Transmembrane helix</keyword>